<dbReference type="EMBL" id="CAJPIZ010018718">
    <property type="protein sequence ID" value="CAG2116654.1"/>
    <property type="molecule type" value="Genomic_DNA"/>
</dbReference>
<gene>
    <name evidence="2" type="ORF">OSB1V03_LOCUS16613</name>
</gene>
<name>A0A7R9L959_9ACAR</name>
<dbReference type="SUPFAM" id="SSF81383">
    <property type="entry name" value="F-box domain"/>
    <property type="match status" value="1"/>
</dbReference>
<keyword evidence="1" id="KW-0472">Membrane</keyword>
<organism evidence="2">
    <name type="scientific">Medioppia subpectinata</name>
    <dbReference type="NCBI Taxonomy" id="1979941"/>
    <lineage>
        <taxon>Eukaryota</taxon>
        <taxon>Metazoa</taxon>
        <taxon>Ecdysozoa</taxon>
        <taxon>Arthropoda</taxon>
        <taxon>Chelicerata</taxon>
        <taxon>Arachnida</taxon>
        <taxon>Acari</taxon>
        <taxon>Acariformes</taxon>
        <taxon>Sarcoptiformes</taxon>
        <taxon>Oribatida</taxon>
        <taxon>Brachypylina</taxon>
        <taxon>Oppioidea</taxon>
        <taxon>Oppiidae</taxon>
        <taxon>Medioppia</taxon>
    </lineage>
</organism>
<feature type="non-terminal residue" evidence="2">
    <location>
        <position position="1"/>
    </location>
</feature>
<evidence type="ECO:0008006" key="4">
    <source>
        <dbReference type="Google" id="ProtNLM"/>
    </source>
</evidence>
<evidence type="ECO:0000313" key="3">
    <source>
        <dbReference type="Proteomes" id="UP000759131"/>
    </source>
</evidence>
<keyword evidence="1" id="KW-0812">Transmembrane</keyword>
<keyword evidence="1" id="KW-1133">Transmembrane helix</keyword>
<protein>
    <recommendedName>
        <fullName evidence="4">F-box domain-containing protein</fullName>
    </recommendedName>
</protein>
<dbReference type="OrthoDB" id="10257471at2759"/>
<accession>A0A7R9L959</accession>
<evidence type="ECO:0000313" key="2">
    <source>
        <dbReference type="EMBL" id="CAD7636364.1"/>
    </source>
</evidence>
<keyword evidence="3" id="KW-1185">Reference proteome</keyword>
<dbReference type="Proteomes" id="UP000759131">
    <property type="component" value="Unassembled WGS sequence"/>
</dbReference>
<dbReference type="EMBL" id="OC873293">
    <property type="protein sequence ID" value="CAD7636364.1"/>
    <property type="molecule type" value="Genomic_DNA"/>
</dbReference>
<proteinExistence type="predicted"/>
<reference evidence="2" key="1">
    <citation type="submission" date="2020-11" db="EMBL/GenBank/DDBJ databases">
        <authorList>
            <person name="Tran Van P."/>
        </authorList>
    </citation>
    <scope>NUCLEOTIDE SEQUENCE</scope>
</reference>
<dbReference type="AlphaFoldDB" id="A0A7R9L959"/>
<dbReference type="Gene3D" id="3.80.10.10">
    <property type="entry name" value="Ribonuclease Inhibitor"/>
    <property type="match status" value="1"/>
</dbReference>
<evidence type="ECO:0000256" key="1">
    <source>
        <dbReference type="SAM" id="Phobius"/>
    </source>
</evidence>
<sequence length="151" mass="17726">MKAEVQELSRERVLCDEYRNRYLDQNISDFVLSHKRVDESVATFDDLDDDVILHIFAQLENLVDQTVLELVCKRWQSLMARIWSTRSHLSFTSTFFRFEAPALKSETLFAILKKCLNLKSIDLKHVTNFLDFKALEIIGIICLFLFMAFLL</sequence>
<dbReference type="InterPro" id="IPR032675">
    <property type="entry name" value="LRR_dom_sf"/>
</dbReference>
<feature type="transmembrane region" description="Helical" evidence="1">
    <location>
        <begin position="129"/>
        <end position="150"/>
    </location>
</feature>
<dbReference type="InterPro" id="IPR036047">
    <property type="entry name" value="F-box-like_dom_sf"/>
</dbReference>